<dbReference type="RefSeq" id="WP_250593079.1">
    <property type="nucleotide sequence ID" value="NZ_JAMLJM010000007.1"/>
</dbReference>
<reference evidence="1 2" key="1">
    <citation type="submission" date="2022-05" db="EMBL/GenBank/DDBJ databases">
        <title>Flavobacterium sp., isolated from activated sludge.</title>
        <authorList>
            <person name="Ran Q."/>
        </authorList>
    </citation>
    <scope>NUCLEOTIDE SEQUENCE [LARGE SCALE GENOMIC DNA]</scope>
    <source>
        <strain evidence="1 2">HXWNR70</strain>
    </source>
</reference>
<evidence type="ECO:0000313" key="1">
    <source>
        <dbReference type="EMBL" id="MCL9809628.1"/>
    </source>
</evidence>
<dbReference type="Proteomes" id="UP001317191">
    <property type="component" value="Unassembled WGS sequence"/>
</dbReference>
<name>A0ABT0TQ52_9FLAO</name>
<proteinExistence type="predicted"/>
<protein>
    <submittedName>
        <fullName evidence="1">Uncharacterized protein</fullName>
    </submittedName>
</protein>
<comment type="caution">
    <text evidence="1">The sequence shown here is derived from an EMBL/GenBank/DDBJ whole genome shotgun (WGS) entry which is preliminary data.</text>
</comment>
<sequence>MKKWFCISFLVMYLFSMTELHQLLKAPLLIEHYFEHQSKDEQLDLITFLEIHYLNGDQIDADYEKDMKLPFKSFQDNHPSVVVTIPQDPYNLNFAPVIEYPKQPYIQKSQVLYSNYFSSIWQPPKIA</sequence>
<keyword evidence="2" id="KW-1185">Reference proteome</keyword>
<dbReference type="EMBL" id="JAMLJM010000007">
    <property type="protein sequence ID" value="MCL9809628.1"/>
    <property type="molecule type" value="Genomic_DNA"/>
</dbReference>
<accession>A0ABT0TQ52</accession>
<organism evidence="1 2">
    <name type="scientific">Flavobacterium luminosum</name>
    <dbReference type="NCBI Taxonomy" id="2949086"/>
    <lineage>
        <taxon>Bacteria</taxon>
        <taxon>Pseudomonadati</taxon>
        <taxon>Bacteroidota</taxon>
        <taxon>Flavobacteriia</taxon>
        <taxon>Flavobacteriales</taxon>
        <taxon>Flavobacteriaceae</taxon>
        <taxon>Flavobacterium</taxon>
    </lineage>
</organism>
<evidence type="ECO:0000313" key="2">
    <source>
        <dbReference type="Proteomes" id="UP001317191"/>
    </source>
</evidence>
<gene>
    <name evidence="1" type="ORF">NAT50_09685</name>
</gene>